<dbReference type="Pfam" id="PF01321">
    <property type="entry name" value="Creatinase_N"/>
    <property type="match status" value="1"/>
</dbReference>
<dbReference type="PANTHER" id="PTHR46112:SF2">
    <property type="entry name" value="XAA-PRO AMINOPEPTIDASE P-RELATED"/>
    <property type="match status" value="1"/>
</dbReference>
<dbReference type="SUPFAM" id="SSF55920">
    <property type="entry name" value="Creatinase/aminopeptidase"/>
    <property type="match status" value="1"/>
</dbReference>
<evidence type="ECO:0000259" key="2">
    <source>
        <dbReference type="Pfam" id="PF01321"/>
    </source>
</evidence>
<keyword evidence="3" id="KW-0645">Protease</keyword>
<dbReference type="Pfam" id="PF00557">
    <property type="entry name" value="Peptidase_M24"/>
    <property type="match status" value="1"/>
</dbReference>
<dbReference type="Proteomes" id="UP000019486">
    <property type="component" value="Unassembled WGS sequence"/>
</dbReference>
<dbReference type="PATRIC" id="fig|1385369.3.peg.565"/>
<dbReference type="InterPro" id="IPR050659">
    <property type="entry name" value="Peptidase_M24B"/>
</dbReference>
<dbReference type="Gene3D" id="3.90.230.10">
    <property type="entry name" value="Creatinase/methionine aminopeptidase superfamily"/>
    <property type="match status" value="1"/>
</dbReference>
<comment type="caution">
    <text evidence="3">The sequence shown here is derived from an EMBL/GenBank/DDBJ whole genome shotgun (WGS) entry which is preliminary data.</text>
</comment>
<dbReference type="CDD" id="cd01066">
    <property type="entry name" value="APP_MetAP"/>
    <property type="match status" value="1"/>
</dbReference>
<dbReference type="STRING" id="1385369.N825_18185"/>
<dbReference type="InterPro" id="IPR000587">
    <property type="entry name" value="Creatinase_N"/>
</dbReference>
<evidence type="ECO:0000313" key="3">
    <source>
        <dbReference type="EMBL" id="EWY41893.1"/>
    </source>
</evidence>
<feature type="domain" description="Creatinase N-terminal" evidence="2">
    <location>
        <begin position="12"/>
        <end position="156"/>
    </location>
</feature>
<accession>W9HDB3</accession>
<name>W9HDB3_9PROT</name>
<organism evidence="3 4">
    <name type="scientific">Skermanella stibiiresistens SB22</name>
    <dbReference type="NCBI Taxonomy" id="1385369"/>
    <lineage>
        <taxon>Bacteria</taxon>
        <taxon>Pseudomonadati</taxon>
        <taxon>Pseudomonadota</taxon>
        <taxon>Alphaproteobacteria</taxon>
        <taxon>Rhodospirillales</taxon>
        <taxon>Azospirillaceae</taxon>
        <taxon>Skermanella</taxon>
    </lineage>
</organism>
<dbReference type="SUPFAM" id="SSF53092">
    <property type="entry name" value="Creatinase/prolidase N-terminal domain"/>
    <property type="match status" value="1"/>
</dbReference>
<gene>
    <name evidence="3" type="ORF">N825_18185</name>
</gene>
<proteinExistence type="predicted"/>
<protein>
    <submittedName>
        <fullName evidence="3">Xaa-Pro aminopeptidase</fullName>
    </submittedName>
</protein>
<dbReference type="InterPro" id="IPR000994">
    <property type="entry name" value="Pept_M24"/>
</dbReference>
<dbReference type="InterPro" id="IPR036005">
    <property type="entry name" value="Creatinase/aminopeptidase-like"/>
</dbReference>
<keyword evidence="3" id="KW-0031">Aminopeptidase</keyword>
<keyword evidence="3" id="KW-0378">Hydrolase</keyword>
<reference evidence="3 4" key="1">
    <citation type="submission" date="2013-08" db="EMBL/GenBank/DDBJ databases">
        <title>The genome sequence of Skermanella stibiiresistens.</title>
        <authorList>
            <person name="Zhu W."/>
            <person name="Wang G."/>
        </authorList>
    </citation>
    <scope>NUCLEOTIDE SEQUENCE [LARGE SCALE GENOMIC DNA]</scope>
    <source>
        <strain evidence="3 4">SB22</strain>
    </source>
</reference>
<dbReference type="Gene3D" id="3.40.350.10">
    <property type="entry name" value="Creatinase/prolidase N-terminal domain"/>
    <property type="match status" value="1"/>
</dbReference>
<dbReference type="EMBL" id="AVFL01000002">
    <property type="protein sequence ID" value="EWY41893.1"/>
    <property type="molecule type" value="Genomic_DNA"/>
</dbReference>
<dbReference type="InterPro" id="IPR029149">
    <property type="entry name" value="Creatin/AminoP/Spt16_N"/>
</dbReference>
<dbReference type="AlphaFoldDB" id="W9HDB3"/>
<evidence type="ECO:0000259" key="1">
    <source>
        <dbReference type="Pfam" id="PF00557"/>
    </source>
</evidence>
<dbReference type="PANTHER" id="PTHR46112">
    <property type="entry name" value="AMINOPEPTIDASE"/>
    <property type="match status" value="1"/>
</dbReference>
<dbReference type="GO" id="GO:0004177">
    <property type="term" value="F:aminopeptidase activity"/>
    <property type="evidence" value="ECO:0007669"/>
    <property type="project" value="UniProtKB-KW"/>
</dbReference>
<feature type="domain" description="Peptidase M24" evidence="1">
    <location>
        <begin position="166"/>
        <end position="373"/>
    </location>
</feature>
<keyword evidence="4" id="KW-1185">Reference proteome</keyword>
<sequence>MVLFERDEFLDRAARAKKRMVEAGIDILLIASPANQFWLTGYDGWSFYTPQMVILALDEEEPIWYGRKMDSVGARFTVYMGEDKIIPYPDAYVASPDGHPMEYLAGLIKDRGWGGKRIGVEKDDYYYTARWHEILTRDLPNATFVDAFLLINWCRLTKSEREIHYLREAGTIGAAAMRAAIEACEVGVRQCDVMAELYKVTVGGTPEIGGTFPCKPPNAMVGELCSAPHLSWTDERLKPGDMFYIEQGGVRHRYHSPLSRCVYLGKPTQAMTDTTAVIVEGLEAVLATVKPGIALEELEAAWRGVIARHGIVKDSRIGYPVGIGYPPTWGELTCSLRQGDKTILEPGMTFHCIPALWLDKYGLVVSESFVVTETGAETFANFPRVLFAKDA</sequence>
<evidence type="ECO:0000313" key="4">
    <source>
        <dbReference type="Proteomes" id="UP000019486"/>
    </source>
</evidence>